<dbReference type="Proteomes" id="UP001419910">
    <property type="component" value="Unassembled WGS sequence"/>
</dbReference>
<keyword evidence="2" id="KW-1185">Reference proteome</keyword>
<organism evidence="1 2">
    <name type="scientific">Sphingomonas oligophenolica</name>
    <dbReference type="NCBI Taxonomy" id="301154"/>
    <lineage>
        <taxon>Bacteria</taxon>
        <taxon>Pseudomonadati</taxon>
        <taxon>Pseudomonadota</taxon>
        <taxon>Alphaproteobacteria</taxon>
        <taxon>Sphingomonadales</taxon>
        <taxon>Sphingomonadaceae</taxon>
        <taxon>Sphingomonas</taxon>
    </lineage>
</organism>
<sequence>MIENEIVGEDDDLAACRGFIDQPACHAPDPSMVKAGDRVIEDDTAAATSALECTDRYAQRRIRADLSFFRKKL</sequence>
<evidence type="ECO:0000313" key="2">
    <source>
        <dbReference type="Proteomes" id="UP001419910"/>
    </source>
</evidence>
<dbReference type="EMBL" id="JBDIME010000036">
    <property type="protein sequence ID" value="MEN2792943.1"/>
    <property type="molecule type" value="Genomic_DNA"/>
</dbReference>
<gene>
    <name evidence="1" type="ORF">ABC974_25170</name>
</gene>
<comment type="caution">
    <text evidence="1">The sequence shown here is derived from an EMBL/GenBank/DDBJ whole genome shotgun (WGS) entry which is preliminary data.</text>
</comment>
<reference evidence="1 2" key="1">
    <citation type="submission" date="2024-05" db="EMBL/GenBank/DDBJ databases">
        <authorList>
            <person name="Liu Q."/>
            <person name="Xin Y.-H."/>
        </authorList>
    </citation>
    <scope>NUCLEOTIDE SEQUENCE [LARGE SCALE GENOMIC DNA]</scope>
    <source>
        <strain evidence="1 2">CGMCC 1.10181</strain>
    </source>
</reference>
<proteinExistence type="predicted"/>
<evidence type="ECO:0000313" key="1">
    <source>
        <dbReference type="EMBL" id="MEN2792943.1"/>
    </source>
</evidence>
<name>A0ABU9YAV1_9SPHN</name>
<accession>A0ABU9YAV1</accession>
<dbReference type="RefSeq" id="WP_343889701.1">
    <property type="nucleotide sequence ID" value="NZ_BAAAEH010000023.1"/>
</dbReference>
<protein>
    <submittedName>
        <fullName evidence="1">Uncharacterized protein</fullName>
    </submittedName>
</protein>